<feature type="compositionally biased region" description="Low complexity" evidence="1">
    <location>
        <begin position="787"/>
        <end position="799"/>
    </location>
</feature>
<evidence type="ECO:0000313" key="2">
    <source>
        <dbReference type="EMBL" id="TGZ78753.1"/>
    </source>
</evidence>
<keyword evidence="3" id="KW-1185">Reference proteome</keyword>
<feature type="region of interest" description="Disordered" evidence="1">
    <location>
        <begin position="473"/>
        <end position="584"/>
    </location>
</feature>
<feature type="compositionally biased region" description="Gly residues" evidence="1">
    <location>
        <begin position="146"/>
        <end position="161"/>
    </location>
</feature>
<dbReference type="InParanoid" id="A0A4S2MNU6"/>
<protein>
    <submittedName>
        <fullName evidence="2">Uncharacterized protein</fullName>
    </submittedName>
</protein>
<dbReference type="Proteomes" id="UP000298138">
    <property type="component" value="Unassembled WGS sequence"/>
</dbReference>
<sequence>MSFFSRNKSKKSHGGVSGLKISNPTPNHEIVVKGSFIDLRSPQNGATAAAGSINSRSTTPMSAIEDAAIVLGLQKPLSPPKLPPPLSPIQVPRPYSPRQYSSGPRTPTMPNSPASTVTITAARSPGFRDAERTRSGQTGAEERWGGRGSAVGRGGIGGPGADGRAAANPDPRRPKINVDVPSYSSPTTPMSLLPGGFNASLPSTPTVSSRPTTPSTRNFSRPGFATVPIDPTPPSGPNPTVVVKSPERTPTNHSSGNGDTRPGSRVTSPTPVGFVDQEPRPPSRGRQRQRSLSRSPTIDITDTESSGGSIYKLWQRTRTNSPVSRNPSIDLSRRRSSVGDTSRLGASLRPISTSSSIYSTISQDPPTSSSVDSFTAPLSARPVIPRINTSPEQLDSVRFFDPASISPVSPVSPLEPLYTKPGAVFKSPEISPELAPFRHHHQAAAEDQHLPLLPPLQLDSSTAEDLSKLFQAELGNNNNDNNNNNDDDDMPGRLNTTDLAPKSAPATTVFTPKSENGILPSYFGPLKDVQTESPISPTDRTEIHRPASGLGRRMSTKIQRLVSSSSSSRRQSPSGHAHAQRGILKDHISAPMAIGEEDPTGYDGEIVKLRAQFAAAAEAVGNSSRKVEDWNLGTVSAGSSLAGTRPSTGTSSASRVRAGRESPDENATPGLGSPRSASSERNGHVESPVTPRDYSQPFLALKGSRGGEGVETPKLKKSPSSPPLVRKHSDPPPPPRAPAMALENRLPSTIVESPTNMEFSKRRNSGDAEKGGVSRLKQEDARAFQRSPSNGSSKSNSDNETQPPSGMHSPTMSAISNSTAATSVASPISPMLPQLLASPRPPSAAANRGPPGPKKLLRSATMSSRANGGAARPVPRIAPPMRTSTMKPTTDTEVPKPPLRSFTTTFDKPQRSYTLSPSTSRCASPTKTETLDIPSIRDQNPAFSFATTIDLAFNNPSPSSKPELDDTCSIFPDDSISVINLPTSTRRPISPPITATIPETTETDWKPQTPTLQPPPTPTSSQPLRPARSLTTLHRTPADFTTPHPPEPPTIPAIKRTKSYGEGLRRAFSRRKPTLNPLSSSTTSSPSSSRPTTPALPSTPVPPIPDDIAEVSSPLAHGPKSEASLRHWNTQRNRPRPGVGAGARKSIYATVKLTPDHRTETRKIQAGTLFIKTIVAVKGAGGEENAGMGQMGRVVDHYMKPRKGSAVDRKCEFCAKGPFANMWVCLEEHKEGKRGEKGEDGDGDEGMECMEARQANQYQRQYLQRLIWTPGSYSFGSLTWRKSCLRRCRFRAISSRIYVEASNNGLPELLTSDSSAVVFDPPAFIVEFPPPGAMIDKSRESTQAIIFRWLALWWF</sequence>
<feature type="compositionally biased region" description="Low complexity" evidence="1">
    <location>
        <begin position="1074"/>
        <end position="1096"/>
    </location>
</feature>
<feature type="compositionally biased region" description="Polar residues" evidence="1">
    <location>
        <begin position="746"/>
        <end position="758"/>
    </location>
</feature>
<feature type="region of interest" description="Disordered" evidence="1">
    <location>
        <begin position="981"/>
        <end position="1141"/>
    </location>
</feature>
<feature type="region of interest" description="Disordered" evidence="1">
    <location>
        <begin position="79"/>
        <end position="347"/>
    </location>
</feature>
<feature type="compositionally biased region" description="Polar residues" evidence="1">
    <location>
        <begin position="298"/>
        <end position="308"/>
    </location>
</feature>
<reference evidence="2 3" key="1">
    <citation type="submission" date="2019-04" db="EMBL/GenBank/DDBJ databases">
        <title>Comparative genomics and transcriptomics to analyze fruiting body development in filamentous ascomycetes.</title>
        <authorList>
            <consortium name="DOE Joint Genome Institute"/>
            <person name="Lutkenhaus R."/>
            <person name="Traeger S."/>
            <person name="Breuer J."/>
            <person name="Kuo A."/>
            <person name="Lipzen A."/>
            <person name="Pangilinan J."/>
            <person name="Dilworth D."/>
            <person name="Sandor L."/>
            <person name="Poggeler S."/>
            <person name="Barry K."/>
            <person name="Grigoriev I.V."/>
            <person name="Nowrousian M."/>
        </authorList>
    </citation>
    <scope>NUCLEOTIDE SEQUENCE [LARGE SCALE GENOMIC DNA]</scope>
    <source>
        <strain evidence="2 3">CBS 389.68</strain>
    </source>
</reference>
<feature type="compositionally biased region" description="Polar residues" evidence="1">
    <location>
        <begin position="636"/>
        <end position="654"/>
    </location>
</feature>
<feature type="compositionally biased region" description="Basic and acidic residues" evidence="1">
    <location>
        <begin position="759"/>
        <end position="783"/>
    </location>
</feature>
<organism evidence="2 3">
    <name type="scientific">Ascodesmis nigricans</name>
    <dbReference type="NCBI Taxonomy" id="341454"/>
    <lineage>
        <taxon>Eukaryota</taxon>
        <taxon>Fungi</taxon>
        <taxon>Dikarya</taxon>
        <taxon>Ascomycota</taxon>
        <taxon>Pezizomycotina</taxon>
        <taxon>Pezizomycetes</taxon>
        <taxon>Pezizales</taxon>
        <taxon>Ascodesmidaceae</taxon>
        <taxon>Ascodesmis</taxon>
    </lineage>
</organism>
<feature type="compositionally biased region" description="Low complexity" evidence="1">
    <location>
        <begin position="202"/>
        <end position="222"/>
    </location>
</feature>
<proteinExistence type="predicted"/>
<accession>A0A4S2MNU6</accession>
<feature type="region of interest" description="Disordered" evidence="1">
    <location>
        <begin position="636"/>
        <end position="931"/>
    </location>
</feature>
<evidence type="ECO:0000313" key="3">
    <source>
        <dbReference type="Proteomes" id="UP000298138"/>
    </source>
</evidence>
<feature type="compositionally biased region" description="Polar residues" evidence="1">
    <location>
        <begin position="800"/>
        <end position="826"/>
    </location>
</feature>
<dbReference type="OrthoDB" id="5358246at2759"/>
<feature type="compositionally biased region" description="Polar residues" evidence="1">
    <location>
        <begin position="901"/>
        <end position="928"/>
    </location>
</feature>
<gene>
    <name evidence="2" type="ORF">EX30DRAFT_350803</name>
</gene>
<feature type="compositionally biased region" description="Polar residues" evidence="1">
    <location>
        <begin position="505"/>
        <end position="514"/>
    </location>
</feature>
<feature type="compositionally biased region" description="Basic and acidic residues" evidence="1">
    <location>
        <begin position="126"/>
        <end position="145"/>
    </location>
</feature>
<evidence type="ECO:0000256" key="1">
    <source>
        <dbReference type="SAM" id="MobiDB-lite"/>
    </source>
</evidence>
<feature type="compositionally biased region" description="Polar residues" evidence="1">
    <location>
        <begin position="248"/>
        <end position="258"/>
    </location>
</feature>
<dbReference type="EMBL" id="ML220138">
    <property type="protein sequence ID" value="TGZ78753.1"/>
    <property type="molecule type" value="Genomic_DNA"/>
</dbReference>
<feature type="compositionally biased region" description="Polar residues" evidence="1">
    <location>
        <begin position="882"/>
        <end position="892"/>
    </location>
</feature>
<name>A0A4S2MNU6_9PEZI</name>
<feature type="compositionally biased region" description="Polar residues" evidence="1">
    <location>
        <begin position="98"/>
        <end position="121"/>
    </location>
</feature>
<feature type="compositionally biased region" description="Low complexity" evidence="1">
    <location>
        <begin position="563"/>
        <end position="574"/>
    </location>
</feature>
<feature type="compositionally biased region" description="Polar residues" evidence="1">
    <location>
        <begin position="316"/>
        <end position="329"/>
    </location>
</feature>
<feature type="compositionally biased region" description="Low complexity" evidence="1">
    <location>
        <begin position="985"/>
        <end position="1000"/>
    </location>
</feature>
<feature type="region of interest" description="Disordered" evidence="1">
    <location>
        <begin position="1"/>
        <end position="27"/>
    </location>
</feature>